<dbReference type="PANTHER" id="PTHR14421">
    <property type="entry name" value="SPERMATOGENESIS-ASSOCIATED PROTEIN 1"/>
    <property type="match status" value="1"/>
</dbReference>
<feature type="compositionally biased region" description="Low complexity" evidence="2">
    <location>
        <begin position="665"/>
        <end position="681"/>
    </location>
</feature>
<dbReference type="OrthoDB" id="9901850at2759"/>
<keyword evidence="5" id="KW-1185">Reference proteome</keyword>
<evidence type="ECO:0000256" key="2">
    <source>
        <dbReference type="SAM" id="MobiDB-lite"/>
    </source>
</evidence>
<reference evidence="4" key="1">
    <citation type="submission" date="2022-01" db="EMBL/GenBank/DDBJ databases">
        <authorList>
            <person name="Braso-Vives M."/>
        </authorList>
    </citation>
    <scope>NUCLEOTIDE SEQUENCE</scope>
</reference>
<feature type="compositionally biased region" description="Polar residues" evidence="2">
    <location>
        <begin position="694"/>
        <end position="703"/>
    </location>
</feature>
<dbReference type="InterPro" id="IPR039062">
    <property type="entry name" value="SPAT1"/>
</dbReference>
<feature type="compositionally biased region" description="Basic and acidic residues" evidence="2">
    <location>
        <begin position="549"/>
        <end position="592"/>
    </location>
</feature>
<dbReference type="Pfam" id="PF15743">
    <property type="entry name" value="SPATA1_C"/>
    <property type="match status" value="1"/>
</dbReference>
<accession>A0A8K0EB38</accession>
<feature type="compositionally biased region" description="Basic and acidic residues" evidence="2">
    <location>
        <begin position="425"/>
        <end position="436"/>
    </location>
</feature>
<feature type="region of interest" description="Disordered" evidence="2">
    <location>
        <begin position="238"/>
        <end position="819"/>
    </location>
</feature>
<feature type="compositionally biased region" description="Low complexity" evidence="2">
    <location>
        <begin position="310"/>
        <end position="330"/>
    </location>
</feature>
<evidence type="ECO:0000256" key="1">
    <source>
        <dbReference type="SAM" id="Coils"/>
    </source>
</evidence>
<name>A0A8K0EB38_BRALA</name>
<evidence type="ECO:0000259" key="3">
    <source>
        <dbReference type="Pfam" id="PF15743"/>
    </source>
</evidence>
<feature type="compositionally biased region" description="Polar residues" evidence="2">
    <location>
        <begin position="156"/>
        <end position="165"/>
    </location>
</feature>
<sequence length="970" mass="111395">MAPRRDRTSKLHEKEFAFIPRRPQVYKRNDSNLVDLHVYVVPGDVWVEHLRLVYNEAVKDTVSAGFVRVFPDVTIYNLREEIEEQLGFDVIPKDYIFLRGVGRALTQVKGRQEFQLKVKNFVPPLALVPEIYVIEGSLVLQSPRALPAIGHRYSEPGTSRSTASDNPLDRSQVFSDPPPGRSHSQRRKDFEPLRNSDEFDSQRTDHDRLGNKGRRRDNHREAFVTQADAAKLLSTNLDQSTFSPDNDDSSSSPQNLKDSGYNTTPRNSQEYDDKTPKRRSERSPDGRSRAHSPPSPSPERTSYPQTRPQSRSTPLSATPPASPLTSNPSPGQKVHKLDRSRAGSRAATYTSQTNEDSGIAEEDSRTLDRRKREEERQRREAEERRREEEERQRQEEDRREEEERRRREEEERWRRQRVRDEDEPSETRGGRGRGYDDYDDDDQSDAKSQRSDWEGGQVEETFSFRWPEPQGAGSKVEETFIGDDLLASFAAAREEQKQRRQEKEKELRSSQEEEPDSEGQVMPRVFGIGKGEEGYQNREYAWENTSRTGGDKSSERGSFDEGTTRSYRGDDNDYVDRQSSEKEMTDSRHDDDQSYTGGKGMTGSYHGDEESYRGGKRMTGSYHGDEESYRGGEGMSVSYHSNDSNKGGDDDDVWPGEKDHEKHGNQSQLSSDGNQSSSLGRSGRESEGRQRASTEASSNTARSPTKEKEAQNKKARSRSNSPQQQQVARFPSPPPLELPSPRDGGKTDRSRASESPKRSTRSNREKERSSGAGGEKDDLIEELERIREERKIAEKKREEMVKKAKQLQSKTQHRRNQARDIWKKRYFEEKKKTTPLEENCNRLRAELDMTHRKLMSKLEGDRDGKRRFNVNTDPPSSKVPPSYKNNQKVQLTRIQHELDDLKEKVENAKMKLTSEMKLRNQAETELRALRAELTQKKIHAALTRNQHSNIMHSMDKVQPGYMPAKVMPPT</sequence>
<keyword evidence="1" id="KW-0175">Coiled coil</keyword>
<evidence type="ECO:0000313" key="5">
    <source>
        <dbReference type="Proteomes" id="UP000838412"/>
    </source>
</evidence>
<feature type="compositionally biased region" description="Polar residues" evidence="2">
    <location>
        <begin position="299"/>
        <end position="309"/>
    </location>
</feature>
<feature type="compositionally biased region" description="Basic and acidic residues" evidence="2">
    <location>
        <begin position="682"/>
        <end position="692"/>
    </location>
</feature>
<feature type="compositionally biased region" description="Polar residues" evidence="2">
    <location>
        <begin position="347"/>
        <end position="356"/>
    </location>
</feature>
<feature type="compositionally biased region" description="Polar residues" evidence="2">
    <location>
        <begin position="254"/>
        <end position="268"/>
    </location>
</feature>
<dbReference type="PANTHER" id="PTHR14421:SF3">
    <property type="entry name" value="SPERMATOGENESIS-ASSOCIATED PROTEIN 1"/>
    <property type="match status" value="1"/>
</dbReference>
<feature type="compositionally biased region" description="Basic and acidic residues" evidence="2">
    <location>
        <begin position="444"/>
        <end position="453"/>
    </location>
</feature>
<gene>
    <name evidence="4" type="primary">SPATA1</name>
    <name evidence="4" type="ORF">BLAG_LOCUS6095</name>
</gene>
<feature type="compositionally biased region" description="Basic and acidic residues" evidence="2">
    <location>
        <begin position="492"/>
        <end position="511"/>
    </location>
</feature>
<dbReference type="InterPro" id="IPR031478">
    <property type="entry name" value="SPATA1_C"/>
</dbReference>
<feature type="compositionally biased region" description="Polar residues" evidence="2">
    <location>
        <begin position="718"/>
        <end position="727"/>
    </location>
</feature>
<feature type="compositionally biased region" description="Basic and acidic residues" evidence="2">
    <location>
        <begin position="187"/>
        <end position="210"/>
    </location>
</feature>
<feature type="region of interest" description="Disordered" evidence="2">
    <location>
        <begin position="151"/>
        <end position="219"/>
    </location>
</feature>
<protein>
    <submittedName>
        <fullName evidence="4">SPATA1 protein</fullName>
    </submittedName>
</protein>
<dbReference type="AlphaFoldDB" id="A0A8K0EB38"/>
<dbReference type="Proteomes" id="UP000838412">
    <property type="component" value="Chromosome 13"/>
</dbReference>
<feature type="domain" description="Spermatogenesis-associated protein 1 C-terminal" evidence="3">
    <location>
        <begin position="781"/>
        <end position="937"/>
    </location>
</feature>
<feature type="region of interest" description="Disordered" evidence="2">
    <location>
        <begin position="863"/>
        <end position="884"/>
    </location>
</feature>
<evidence type="ECO:0000313" key="4">
    <source>
        <dbReference type="EMBL" id="CAH1242924.1"/>
    </source>
</evidence>
<feature type="compositionally biased region" description="Basic and acidic residues" evidence="2">
    <location>
        <begin position="655"/>
        <end position="664"/>
    </location>
</feature>
<organism evidence="4 5">
    <name type="scientific">Branchiostoma lanceolatum</name>
    <name type="common">Common lancelet</name>
    <name type="synonym">Amphioxus lanceolatum</name>
    <dbReference type="NCBI Taxonomy" id="7740"/>
    <lineage>
        <taxon>Eukaryota</taxon>
        <taxon>Metazoa</taxon>
        <taxon>Chordata</taxon>
        <taxon>Cephalochordata</taxon>
        <taxon>Leptocardii</taxon>
        <taxon>Amphioxiformes</taxon>
        <taxon>Branchiostomatidae</taxon>
        <taxon>Branchiostoma</taxon>
    </lineage>
</organism>
<proteinExistence type="predicted"/>
<feature type="compositionally biased region" description="Basic and acidic residues" evidence="2">
    <location>
        <begin position="362"/>
        <end position="413"/>
    </location>
</feature>
<feature type="compositionally biased region" description="Basic and acidic residues" evidence="2">
    <location>
        <begin position="743"/>
        <end position="802"/>
    </location>
</feature>
<dbReference type="EMBL" id="OV696698">
    <property type="protein sequence ID" value="CAH1242924.1"/>
    <property type="molecule type" value="Genomic_DNA"/>
</dbReference>
<feature type="coiled-coil region" evidence="1">
    <location>
        <begin position="884"/>
        <end position="939"/>
    </location>
</feature>